<sequence length="90" mass="9631">MEDGKGKNAAKSDERLAYRLCPRCLRAVPATSGERYCVNDGVRLLEACPRCGAPIASPYARFCPRCGAPLAENGSALTSRSSQPTSQEEP</sequence>
<dbReference type="InterPro" id="IPR025874">
    <property type="entry name" value="DZR"/>
</dbReference>
<feature type="compositionally biased region" description="Polar residues" evidence="1">
    <location>
        <begin position="75"/>
        <end position="90"/>
    </location>
</feature>
<feature type="domain" description="DZANK-type" evidence="2">
    <location>
        <begin position="21"/>
        <end position="67"/>
    </location>
</feature>
<dbReference type="EMBL" id="QJSX01000007">
    <property type="protein sequence ID" value="PYE53909.1"/>
    <property type="molecule type" value="Genomic_DNA"/>
</dbReference>
<comment type="caution">
    <text evidence="3">The sequence shown here is derived from an EMBL/GenBank/DDBJ whole genome shotgun (WGS) entry which is preliminary data.</text>
</comment>
<dbReference type="Pfam" id="PF12773">
    <property type="entry name" value="DZR"/>
    <property type="match status" value="1"/>
</dbReference>
<reference evidence="3 4" key="1">
    <citation type="submission" date="2018-06" db="EMBL/GenBank/DDBJ databases">
        <title>Genomic Encyclopedia of Type Strains, Phase IV (KMG-IV): sequencing the most valuable type-strain genomes for metagenomic binning, comparative biology and taxonomic classification.</title>
        <authorList>
            <person name="Goeker M."/>
        </authorList>
    </citation>
    <scope>NUCLEOTIDE SEQUENCE [LARGE SCALE GENOMIC DNA]</scope>
    <source>
        <strain evidence="3 4">DSM 18048</strain>
    </source>
</reference>
<keyword evidence="4" id="KW-1185">Reference proteome</keyword>
<protein>
    <submittedName>
        <fullName evidence="3">Double zinc ribbon protein</fullName>
    </submittedName>
</protein>
<evidence type="ECO:0000313" key="3">
    <source>
        <dbReference type="EMBL" id="PYE53909.1"/>
    </source>
</evidence>
<organism evidence="3 4">
    <name type="scientific">Deinococcus yavapaiensis KR-236</name>
    <dbReference type="NCBI Taxonomy" id="694435"/>
    <lineage>
        <taxon>Bacteria</taxon>
        <taxon>Thermotogati</taxon>
        <taxon>Deinococcota</taxon>
        <taxon>Deinococci</taxon>
        <taxon>Deinococcales</taxon>
        <taxon>Deinococcaceae</taxon>
        <taxon>Deinococcus</taxon>
    </lineage>
</organism>
<proteinExistence type="predicted"/>
<evidence type="ECO:0000256" key="1">
    <source>
        <dbReference type="SAM" id="MobiDB-lite"/>
    </source>
</evidence>
<name>A0A318SBA5_9DEIO</name>
<accession>A0A318SBA5</accession>
<dbReference type="Proteomes" id="UP000248326">
    <property type="component" value="Unassembled WGS sequence"/>
</dbReference>
<evidence type="ECO:0000313" key="4">
    <source>
        <dbReference type="Proteomes" id="UP000248326"/>
    </source>
</evidence>
<gene>
    <name evidence="3" type="ORF">DES52_107167</name>
</gene>
<dbReference type="AlphaFoldDB" id="A0A318SBA5"/>
<feature type="region of interest" description="Disordered" evidence="1">
    <location>
        <begin position="71"/>
        <end position="90"/>
    </location>
</feature>
<dbReference type="RefSeq" id="WP_170131008.1">
    <property type="nucleotide sequence ID" value="NZ_QJSX01000007.1"/>
</dbReference>
<evidence type="ECO:0000259" key="2">
    <source>
        <dbReference type="Pfam" id="PF12773"/>
    </source>
</evidence>